<dbReference type="NCBIfam" id="TIGR02122">
    <property type="entry name" value="TRAP_TAXI"/>
    <property type="match status" value="1"/>
</dbReference>
<protein>
    <submittedName>
        <fullName evidence="5">Trap transporter solute receptor, taxi family</fullName>
    </submittedName>
</protein>
<dbReference type="GO" id="GO:0042918">
    <property type="term" value="P:alkanesulfonate transmembrane transport"/>
    <property type="evidence" value="ECO:0007669"/>
    <property type="project" value="TreeGrafter"/>
</dbReference>
<organism evidence="5 6">
    <name type="scientific">Mameliella alba</name>
    <dbReference type="NCBI Taxonomy" id="561184"/>
    <lineage>
        <taxon>Bacteria</taxon>
        <taxon>Pseudomonadati</taxon>
        <taxon>Pseudomonadota</taxon>
        <taxon>Alphaproteobacteria</taxon>
        <taxon>Rhodobacterales</taxon>
        <taxon>Roseobacteraceae</taxon>
        <taxon>Mameliella</taxon>
    </lineage>
</organism>
<keyword evidence="3 4" id="KW-0732">Signal</keyword>
<evidence type="ECO:0000313" key="6">
    <source>
        <dbReference type="Proteomes" id="UP000030960"/>
    </source>
</evidence>
<keyword evidence="5" id="KW-0675">Receptor</keyword>
<evidence type="ECO:0000256" key="2">
    <source>
        <dbReference type="ARBA" id="ARBA00010742"/>
    </source>
</evidence>
<dbReference type="SUPFAM" id="SSF53850">
    <property type="entry name" value="Periplasmic binding protein-like II"/>
    <property type="match status" value="1"/>
</dbReference>
<proteinExistence type="inferred from homology"/>
<dbReference type="PANTHER" id="PTHR30024:SF47">
    <property type="entry name" value="TAURINE-BINDING PERIPLASMIC PROTEIN"/>
    <property type="match status" value="1"/>
</dbReference>
<comment type="caution">
    <text evidence="5">The sequence shown here is derived from an EMBL/GenBank/DDBJ whole genome shotgun (WGS) entry which is preliminary data.</text>
</comment>
<name>A0A0B3RX84_9RHOB</name>
<feature type="signal peptide" evidence="4">
    <location>
        <begin position="1"/>
        <end position="24"/>
    </location>
</feature>
<sequence>MLYSKIIRGAAIAALGLAAQAAFAQDVTLPRAMVWTSYDLGSTGYAEASAMADALDKKYGTTVRLTPSGTAIGRMLPLARGRATFGFMGNEIFFASEAGFEFAAPDWGPQDVRVLLGRPAAVGLITGEDTNIQSIQDLKGRKVGFVQASPSTLMNTKAALAFGGLTVDDVEEVIYPGYGAMVQGFISGEIDAVPVTPTVSALREAEGGRGVRWLDMPGSDAAGWERVRASSSVFSPVSMTVGVSISEEDPADLLGYRYPQLTTYAATDDDEVYNFVKALDESFDLYKDANKVIGRWNVGDAGTSPAGAPFHPGAVKYLREIGVWDAEDDAWNEARIARIEAVKTAWAAAREKAEADGVSDADWPDFWQAYRAEALD</sequence>
<dbReference type="PANTHER" id="PTHR30024">
    <property type="entry name" value="ALIPHATIC SULFONATES-BINDING PROTEIN-RELATED"/>
    <property type="match status" value="1"/>
</dbReference>
<comment type="subcellular location">
    <subcellularLocation>
        <location evidence="1">Periplasm</location>
    </subcellularLocation>
</comment>
<dbReference type="InterPro" id="IPR011852">
    <property type="entry name" value="TRAP_TAXI"/>
</dbReference>
<evidence type="ECO:0000256" key="1">
    <source>
        <dbReference type="ARBA" id="ARBA00004418"/>
    </source>
</evidence>
<keyword evidence="6" id="KW-1185">Reference proteome</keyword>
<comment type="similarity">
    <text evidence="2">Belongs to the bacterial solute-binding protein SsuA/TauA family.</text>
</comment>
<dbReference type="GO" id="GO:0042597">
    <property type="term" value="C:periplasmic space"/>
    <property type="evidence" value="ECO:0007669"/>
    <property type="project" value="UniProtKB-SubCell"/>
</dbReference>
<gene>
    <name evidence="5" type="ORF">OA50_04119</name>
</gene>
<reference evidence="5 6" key="1">
    <citation type="submission" date="2014-10" db="EMBL/GenBank/DDBJ databases">
        <title>Genome sequence of Ponticoccus sp. strain UMTAT08 isolated from clonal culture of toxic dinoflagellate Alexandrium tamiyavanichii.</title>
        <authorList>
            <person name="Gan H.Y."/>
            <person name="Muhd D.-D."/>
            <person name="Mohd Noor M.E."/>
            <person name="Yeong Y.S."/>
            <person name="Usup G."/>
        </authorList>
    </citation>
    <scope>NUCLEOTIDE SEQUENCE [LARGE SCALE GENOMIC DNA]</scope>
    <source>
        <strain evidence="5 6">UMTAT08</strain>
    </source>
</reference>
<dbReference type="AlphaFoldDB" id="A0A0B3RX84"/>
<dbReference type="Gene3D" id="3.40.190.10">
    <property type="entry name" value="Periplasmic binding protein-like II"/>
    <property type="match status" value="2"/>
</dbReference>
<dbReference type="EMBL" id="JSUQ01000018">
    <property type="protein sequence ID" value="KHQ51338.1"/>
    <property type="molecule type" value="Genomic_DNA"/>
</dbReference>
<evidence type="ECO:0000313" key="5">
    <source>
        <dbReference type="EMBL" id="KHQ51338.1"/>
    </source>
</evidence>
<dbReference type="OrthoDB" id="9776669at2"/>
<dbReference type="Pfam" id="PF16868">
    <property type="entry name" value="NMT1_3"/>
    <property type="match status" value="1"/>
</dbReference>
<dbReference type="Proteomes" id="UP000030960">
    <property type="component" value="Unassembled WGS sequence"/>
</dbReference>
<accession>A0A0B3RX84</accession>
<evidence type="ECO:0000256" key="3">
    <source>
        <dbReference type="ARBA" id="ARBA00022729"/>
    </source>
</evidence>
<feature type="chain" id="PRO_5002098766" evidence="4">
    <location>
        <begin position="25"/>
        <end position="376"/>
    </location>
</feature>
<evidence type="ECO:0000256" key="4">
    <source>
        <dbReference type="SAM" id="SignalP"/>
    </source>
</evidence>
<dbReference type="STRING" id="561184.SAMN05216376_11347"/>
<dbReference type="RefSeq" id="WP_052244707.1">
    <property type="nucleotide sequence ID" value="NZ_JSUQ01000018.1"/>
</dbReference>